<name>A0A9P5ZC01_9AGAR</name>
<keyword evidence="2 4" id="KW-0378">Hydrolase</keyword>
<dbReference type="InterPro" id="IPR050386">
    <property type="entry name" value="Glycosyl_hydrolase_5"/>
</dbReference>
<dbReference type="Proteomes" id="UP000807469">
    <property type="component" value="Unassembled WGS sequence"/>
</dbReference>
<dbReference type="Gene3D" id="3.20.20.80">
    <property type="entry name" value="Glycosidases"/>
    <property type="match status" value="1"/>
</dbReference>
<sequence length="623" mass="68288">MVNVLRLLSRAAFAYDLKSVAYKPINDPVGTSIAASASSGSYSAQVIKGPVDEAMAVFEHSTSTSTTTKTHTSKRPKHTGSSKVAADACDVEPYEAPPVLDQEFAPFDQTTANVYRYRQQQSVNMGSWFVHENWMTPSLFSCAAGKKLSELDIASGWGSPENAQAVLERHWDTFITESDFRYLADIGINTVRLPIGYWNLGPDFTSGTAFESVGQVYRNCWPRIRRAVNQAAKHGLGVLVDLHGAVGSQNGQPHSGISDGQTGLFTEAANMDKTIKVLEYVMGQFAEVNNVVGVQVLNEPQAGNVLNDFYNRAIDAMRAVSVAATNFPIYVHDGFDLESFSDFVAKRTDFVVQDHHSYFVFTDSDKKESASQHTADVKDTISKALEAVSEKQHRNLVVDEWSCALSPSSTVNEADVDQVRKDFGHAQMKVYAKAAAGWSFWAYKKEDCDSDPGWCFKAAVGNSLPSTFFAYGQDRSRVMEKASNWATNGSGNFIMPNISPSLLNLENEYSDVSMMKPQHRRSGFRPNLAHRFESIHHRRGDSDAGSSNSDDGKNTSTTRGYSDGQTTAKIFANNNGSRLGFSGQFMMDAMKVAGPTLIAVGTENGYQDGFMRGLKDAEEMVTG</sequence>
<evidence type="ECO:0000256" key="2">
    <source>
        <dbReference type="ARBA" id="ARBA00022801"/>
    </source>
</evidence>
<evidence type="ECO:0000256" key="3">
    <source>
        <dbReference type="ARBA" id="ARBA00023295"/>
    </source>
</evidence>
<feature type="region of interest" description="Disordered" evidence="5">
    <location>
        <begin position="60"/>
        <end position="85"/>
    </location>
</feature>
<feature type="compositionally biased region" description="Polar residues" evidence="5">
    <location>
        <begin position="554"/>
        <end position="563"/>
    </location>
</feature>
<keyword evidence="8" id="KW-1185">Reference proteome</keyword>
<proteinExistence type="inferred from homology"/>
<feature type="region of interest" description="Disordered" evidence="5">
    <location>
        <begin position="537"/>
        <end position="563"/>
    </location>
</feature>
<dbReference type="GO" id="GO:0009986">
    <property type="term" value="C:cell surface"/>
    <property type="evidence" value="ECO:0007669"/>
    <property type="project" value="TreeGrafter"/>
</dbReference>
<protein>
    <submittedName>
        <fullName evidence="7">Glycoside hydrolase</fullName>
    </submittedName>
</protein>
<keyword evidence="3 4" id="KW-0326">Glycosidase</keyword>
<evidence type="ECO:0000256" key="1">
    <source>
        <dbReference type="ARBA" id="ARBA00005641"/>
    </source>
</evidence>
<dbReference type="GO" id="GO:0005576">
    <property type="term" value="C:extracellular region"/>
    <property type="evidence" value="ECO:0007669"/>
    <property type="project" value="TreeGrafter"/>
</dbReference>
<dbReference type="InterPro" id="IPR001547">
    <property type="entry name" value="Glyco_hydro_5"/>
</dbReference>
<dbReference type="FunFam" id="3.20.20.80:FF:000100">
    <property type="entry name" value="Glycoside hydrolase superfamily"/>
    <property type="match status" value="1"/>
</dbReference>
<evidence type="ECO:0000256" key="5">
    <source>
        <dbReference type="SAM" id="MobiDB-lite"/>
    </source>
</evidence>
<dbReference type="InterPro" id="IPR017853">
    <property type="entry name" value="GH"/>
</dbReference>
<comment type="similarity">
    <text evidence="1 4">Belongs to the glycosyl hydrolase 5 (cellulase A) family.</text>
</comment>
<dbReference type="GO" id="GO:0005737">
    <property type="term" value="C:cytoplasm"/>
    <property type="evidence" value="ECO:0007669"/>
    <property type="project" value="UniProtKB-ARBA"/>
</dbReference>
<dbReference type="PANTHER" id="PTHR31297:SF43">
    <property type="entry name" value="GLUCAN 1,3-BETA-GLUCOSIDASE 3"/>
    <property type="match status" value="1"/>
</dbReference>
<feature type="domain" description="Glycoside hydrolase family 5" evidence="6">
    <location>
        <begin position="168"/>
        <end position="445"/>
    </location>
</feature>
<evidence type="ECO:0000313" key="8">
    <source>
        <dbReference type="Proteomes" id="UP000807469"/>
    </source>
</evidence>
<dbReference type="AlphaFoldDB" id="A0A9P5ZC01"/>
<feature type="compositionally biased region" description="Low complexity" evidence="5">
    <location>
        <begin position="60"/>
        <end position="70"/>
    </location>
</feature>
<dbReference type="EMBL" id="MU155139">
    <property type="protein sequence ID" value="KAF9484894.1"/>
    <property type="molecule type" value="Genomic_DNA"/>
</dbReference>
<organism evidence="7 8">
    <name type="scientific">Pholiota conissans</name>
    <dbReference type="NCBI Taxonomy" id="109636"/>
    <lineage>
        <taxon>Eukaryota</taxon>
        <taxon>Fungi</taxon>
        <taxon>Dikarya</taxon>
        <taxon>Basidiomycota</taxon>
        <taxon>Agaricomycotina</taxon>
        <taxon>Agaricomycetes</taxon>
        <taxon>Agaricomycetidae</taxon>
        <taxon>Agaricales</taxon>
        <taxon>Agaricineae</taxon>
        <taxon>Strophariaceae</taxon>
        <taxon>Pholiota</taxon>
    </lineage>
</organism>
<dbReference type="SUPFAM" id="SSF51445">
    <property type="entry name" value="(Trans)glycosidases"/>
    <property type="match status" value="1"/>
</dbReference>
<evidence type="ECO:0000256" key="4">
    <source>
        <dbReference type="RuleBase" id="RU361153"/>
    </source>
</evidence>
<evidence type="ECO:0000259" key="6">
    <source>
        <dbReference type="Pfam" id="PF00150"/>
    </source>
</evidence>
<comment type="caution">
    <text evidence="7">The sequence shown here is derived from an EMBL/GenBank/DDBJ whole genome shotgun (WGS) entry which is preliminary data.</text>
</comment>
<accession>A0A9P5ZC01</accession>
<reference evidence="7" key="1">
    <citation type="submission" date="2020-11" db="EMBL/GenBank/DDBJ databases">
        <authorList>
            <consortium name="DOE Joint Genome Institute"/>
            <person name="Ahrendt S."/>
            <person name="Riley R."/>
            <person name="Andreopoulos W."/>
            <person name="Labutti K."/>
            <person name="Pangilinan J."/>
            <person name="Ruiz-Duenas F.J."/>
            <person name="Barrasa J.M."/>
            <person name="Sanchez-Garcia M."/>
            <person name="Camarero S."/>
            <person name="Miyauchi S."/>
            <person name="Serrano A."/>
            <person name="Linde D."/>
            <person name="Babiker R."/>
            <person name="Drula E."/>
            <person name="Ayuso-Fernandez I."/>
            <person name="Pacheco R."/>
            <person name="Padilla G."/>
            <person name="Ferreira P."/>
            <person name="Barriuso J."/>
            <person name="Kellner H."/>
            <person name="Castanera R."/>
            <person name="Alfaro M."/>
            <person name="Ramirez L."/>
            <person name="Pisabarro A.G."/>
            <person name="Kuo A."/>
            <person name="Tritt A."/>
            <person name="Lipzen A."/>
            <person name="He G."/>
            <person name="Yan M."/>
            <person name="Ng V."/>
            <person name="Cullen D."/>
            <person name="Martin F."/>
            <person name="Rosso M.-N."/>
            <person name="Henrissat B."/>
            <person name="Hibbett D."/>
            <person name="Martinez A.T."/>
            <person name="Grigoriev I.V."/>
        </authorList>
    </citation>
    <scope>NUCLEOTIDE SEQUENCE</scope>
    <source>
        <strain evidence="7">CIRM-BRFM 674</strain>
    </source>
</reference>
<dbReference type="GO" id="GO:0009251">
    <property type="term" value="P:glucan catabolic process"/>
    <property type="evidence" value="ECO:0007669"/>
    <property type="project" value="TreeGrafter"/>
</dbReference>
<gene>
    <name evidence="7" type="ORF">BDN70DRAFT_25392</name>
</gene>
<dbReference type="PANTHER" id="PTHR31297">
    <property type="entry name" value="GLUCAN ENDO-1,6-BETA-GLUCOSIDASE B"/>
    <property type="match status" value="1"/>
</dbReference>
<dbReference type="Pfam" id="PF00150">
    <property type="entry name" value="Cellulase"/>
    <property type="match status" value="1"/>
</dbReference>
<evidence type="ECO:0000313" key="7">
    <source>
        <dbReference type="EMBL" id="KAF9484894.1"/>
    </source>
</evidence>
<dbReference type="GO" id="GO:0046557">
    <property type="term" value="F:glucan endo-1,6-beta-glucosidase activity"/>
    <property type="evidence" value="ECO:0007669"/>
    <property type="project" value="TreeGrafter"/>
</dbReference>
<feature type="compositionally biased region" description="Basic residues" evidence="5">
    <location>
        <begin position="71"/>
        <end position="80"/>
    </location>
</feature>
<dbReference type="OrthoDB" id="1887033at2759"/>